<dbReference type="Proteomes" id="UP000646579">
    <property type="component" value="Unassembled WGS sequence"/>
</dbReference>
<evidence type="ECO:0000313" key="1">
    <source>
        <dbReference type="EMBL" id="GHA19352.1"/>
    </source>
</evidence>
<name>A0A918S1G3_9HYPH</name>
<protein>
    <submittedName>
        <fullName evidence="1">Uncharacterized protein</fullName>
    </submittedName>
</protein>
<reference evidence="1" key="1">
    <citation type="journal article" date="2014" name="Int. J. Syst. Evol. Microbiol.">
        <title>Complete genome sequence of Corynebacterium casei LMG S-19264T (=DSM 44701T), isolated from a smear-ripened cheese.</title>
        <authorList>
            <consortium name="US DOE Joint Genome Institute (JGI-PGF)"/>
            <person name="Walter F."/>
            <person name="Albersmeier A."/>
            <person name="Kalinowski J."/>
            <person name="Ruckert C."/>
        </authorList>
    </citation>
    <scope>NUCLEOTIDE SEQUENCE</scope>
    <source>
        <strain evidence="1">KCTC 32437</strain>
    </source>
</reference>
<accession>A0A918S1G3</accession>
<organism evidence="1 2">
    <name type="scientific">Devosia pacifica</name>
    <dbReference type="NCBI Taxonomy" id="1335967"/>
    <lineage>
        <taxon>Bacteria</taxon>
        <taxon>Pseudomonadati</taxon>
        <taxon>Pseudomonadota</taxon>
        <taxon>Alphaproteobacteria</taxon>
        <taxon>Hyphomicrobiales</taxon>
        <taxon>Devosiaceae</taxon>
        <taxon>Devosia</taxon>
    </lineage>
</organism>
<keyword evidence="2" id="KW-1185">Reference proteome</keyword>
<comment type="caution">
    <text evidence="1">The sequence shown here is derived from an EMBL/GenBank/DDBJ whole genome shotgun (WGS) entry which is preliminary data.</text>
</comment>
<reference evidence="1" key="2">
    <citation type="submission" date="2020-09" db="EMBL/GenBank/DDBJ databases">
        <authorList>
            <person name="Sun Q."/>
            <person name="Kim S."/>
        </authorList>
    </citation>
    <scope>NUCLEOTIDE SEQUENCE</scope>
    <source>
        <strain evidence="1">KCTC 32437</strain>
    </source>
</reference>
<evidence type="ECO:0000313" key="2">
    <source>
        <dbReference type="Proteomes" id="UP000646579"/>
    </source>
</evidence>
<sequence>MGHSQLGCNVASACSISDDKGRARREIAGIVITFRCQLRDRAVEAGSNRRNYWFLKRTRSDDHGLGDYVPTIIELRGEPLVRTAFEPSHAISGSHPKVEMAGVGFEIVRKLISRWIAFRVPIERKAGQRTKCARGEQRQGIVATAPTVADAGMAINDQE</sequence>
<proteinExistence type="predicted"/>
<dbReference type="AlphaFoldDB" id="A0A918S1G3"/>
<dbReference type="EMBL" id="BMZE01000001">
    <property type="protein sequence ID" value="GHA19352.1"/>
    <property type="molecule type" value="Genomic_DNA"/>
</dbReference>
<gene>
    <name evidence="1" type="ORF">GCM10007989_13600</name>
</gene>